<proteinExistence type="predicted"/>
<keyword evidence="2" id="KW-1185">Reference proteome</keyword>
<sequence>MLNEGILQFYLNLLFKKDEFLEKIYDLVIDSIKSTLDESEREIHFHTYIELLKEECDINCSIKLIECDIEEEPVVPIMIKDIKEYVVEVFSNQYKSLYISLIECNGKIYIVRILNNYDKRPEIRLIKIDKDITDTWDDEWWGKYIFQSMILGDVLWDIIEVEDGGYIKYKNEESQEQYNRIQKLISLVKNIILDYMFEMKKNNKDKLIEKEVLKKFIINKNGEYIKEVLDERANIFSIITNTEEKITFSYHEISAKYKDAHKKYVAKYAVTIKDDIDALIIKVSIDEENYDYFVVYGFKNKKFNLNRKGSRYTGYIYFEDKSLEKIYNTKNEENGLKIVNISEYNINLLKN</sequence>
<organism evidence="1 2">
    <name type="scientific">Caloramator proteoclasticus DSM 10124</name>
    <dbReference type="NCBI Taxonomy" id="1121262"/>
    <lineage>
        <taxon>Bacteria</taxon>
        <taxon>Bacillati</taxon>
        <taxon>Bacillota</taxon>
        <taxon>Clostridia</taxon>
        <taxon>Eubacteriales</taxon>
        <taxon>Clostridiaceae</taxon>
        <taxon>Caloramator</taxon>
    </lineage>
</organism>
<gene>
    <name evidence="1" type="ORF">SAMN02746091_00320</name>
</gene>
<evidence type="ECO:0000313" key="2">
    <source>
        <dbReference type="Proteomes" id="UP000184423"/>
    </source>
</evidence>
<dbReference type="Proteomes" id="UP000184423">
    <property type="component" value="Unassembled WGS sequence"/>
</dbReference>
<protein>
    <submittedName>
        <fullName evidence="1">Uncharacterized protein</fullName>
    </submittedName>
</protein>
<dbReference type="EMBL" id="FQVG01000003">
    <property type="protein sequence ID" value="SHE39689.1"/>
    <property type="molecule type" value="Genomic_DNA"/>
</dbReference>
<dbReference type="RefSeq" id="WP_073247722.1">
    <property type="nucleotide sequence ID" value="NZ_FQVG01000003.1"/>
</dbReference>
<name>A0A1M4T5G2_9CLOT</name>
<dbReference type="AlphaFoldDB" id="A0A1M4T5G2"/>
<accession>A0A1M4T5G2</accession>
<evidence type="ECO:0000313" key="1">
    <source>
        <dbReference type="EMBL" id="SHE39689.1"/>
    </source>
</evidence>
<reference evidence="2" key="1">
    <citation type="submission" date="2016-11" db="EMBL/GenBank/DDBJ databases">
        <authorList>
            <person name="Varghese N."/>
            <person name="Submissions S."/>
        </authorList>
    </citation>
    <scope>NUCLEOTIDE SEQUENCE [LARGE SCALE GENOMIC DNA]</scope>
    <source>
        <strain evidence="2">DSM 10124</strain>
    </source>
</reference>